<dbReference type="Pfam" id="PF13649">
    <property type="entry name" value="Methyltransf_25"/>
    <property type="match status" value="1"/>
</dbReference>
<dbReference type="PANTHER" id="PTHR43591">
    <property type="entry name" value="METHYLTRANSFERASE"/>
    <property type="match status" value="1"/>
</dbReference>
<organism evidence="2 3">
    <name type="scientific">Helicostylum pulchrum</name>
    <dbReference type="NCBI Taxonomy" id="562976"/>
    <lineage>
        <taxon>Eukaryota</taxon>
        <taxon>Fungi</taxon>
        <taxon>Fungi incertae sedis</taxon>
        <taxon>Mucoromycota</taxon>
        <taxon>Mucoromycotina</taxon>
        <taxon>Mucoromycetes</taxon>
        <taxon>Mucorales</taxon>
        <taxon>Mucorineae</taxon>
        <taxon>Mucoraceae</taxon>
        <taxon>Helicostylum</taxon>
    </lineage>
</organism>
<accession>A0ABP9YH67</accession>
<dbReference type="PANTHER" id="PTHR43591:SF24">
    <property type="entry name" value="2-METHOXY-6-POLYPRENYL-1,4-BENZOQUINOL METHYLASE, MITOCHONDRIAL"/>
    <property type="match status" value="1"/>
</dbReference>
<feature type="domain" description="Methyltransferase" evidence="1">
    <location>
        <begin position="69"/>
        <end position="162"/>
    </location>
</feature>
<dbReference type="Gene3D" id="3.40.50.150">
    <property type="entry name" value="Vaccinia Virus protein VP39"/>
    <property type="match status" value="1"/>
</dbReference>
<keyword evidence="3" id="KW-1185">Reference proteome</keyword>
<name>A0ABP9YH67_9FUNG</name>
<evidence type="ECO:0000313" key="3">
    <source>
        <dbReference type="Proteomes" id="UP001476247"/>
    </source>
</evidence>
<dbReference type="SUPFAM" id="SSF53335">
    <property type="entry name" value="S-adenosyl-L-methionine-dependent methyltransferases"/>
    <property type="match status" value="1"/>
</dbReference>
<proteinExistence type="predicted"/>
<sequence length="296" mass="33621">MVTPELKNKTSEKYYYEDGRRFNSSVRYILPSDKEENARLLEQHLCFKNLLDGNYLAPVKQQLEKGIPVLDSACGYGASWTVEMAKDYPNSQFFGVDISDGFPAKGRAPINTSFSIGNVAKEIPSPDNTFVFAYQRLVFAALTGEDWDNNLREMYRVIKPGGFVQLLEHNLTPYSEGPLFTEACKLMEQGFESENFIFYISTELKDRLENAGFINCVTKITEYPVNHGTNGDSNWRALRGAFKGASPLLTKFFTGGDGEGKYDRFLDAVGNEVTEYRSYVKFYTIYAQKPFIDQQK</sequence>
<gene>
    <name evidence="2" type="ORF">HPULCUR_011815</name>
</gene>
<dbReference type="InterPro" id="IPR029063">
    <property type="entry name" value="SAM-dependent_MTases_sf"/>
</dbReference>
<evidence type="ECO:0000313" key="2">
    <source>
        <dbReference type="EMBL" id="GAA5806284.1"/>
    </source>
</evidence>
<dbReference type="EMBL" id="BAABUJ010000061">
    <property type="protein sequence ID" value="GAA5806284.1"/>
    <property type="molecule type" value="Genomic_DNA"/>
</dbReference>
<comment type="caution">
    <text evidence="2">The sequence shown here is derived from an EMBL/GenBank/DDBJ whole genome shotgun (WGS) entry which is preliminary data.</text>
</comment>
<dbReference type="CDD" id="cd02440">
    <property type="entry name" value="AdoMet_MTases"/>
    <property type="match status" value="1"/>
</dbReference>
<evidence type="ECO:0000259" key="1">
    <source>
        <dbReference type="Pfam" id="PF13649"/>
    </source>
</evidence>
<protein>
    <recommendedName>
        <fullName evidence="1">Methyltransferase domain-containing protein</fullName>
    </recommendedName>
</protein>
<reference evidence="2 3" key="1">
    <citation type="submission" date="2024-04" db="EMBL/GenBank/DDBJ databases">
        <title>genome sequences of Mucor flavus KT1a and Helicostylum pulchrum KT1b strains isolation_sourced from the surface of a dry-aged beef.</title>
        <authorList>
            <person name="Toyotome T."/>
            <person name="Hosono M."/>
            <person name="Torimaru M."/>
            <person name="Fukuda K."/>
            <person name="Mikami N."/>
        </authorList>
    </citation>
    <scope>NUCLEOTIDE SEQUENCE [LARGE SCALE GENOMIC DNA]</scope>
    <source>
        <strain evidence="2 3">KT1b</strain>
    </source>
</reference>
<dbReference type="InterPro" id="IPR041698">
    <property type="entry name" value="Methyltransf_25"/>
</dbReference>
<dbReference type="Proteomes" id="UP001476247">
    <property type="component" value="Unassembled WGS sequence"/>
</dbReference>